<evidence type="ECO:0000313" key="2">
    <source>
        <dbReference type="EMBL" id="KAF1937784.1"/>
    </source>
</evidence>
<dbReference type="EMBL" id="ML976125">
    <property type="protein sequence ID" value="KAF1937784.1"/>
    <property type="molecule type" value="Genomic_DNA"/>
</dbReference>
<protein>
    <submittedName>
        <fullName evidence="2">Uncharacterized protein</fullName>
    </submittedName>
</protein>
<feature type="region of interest" description="Disordered" evidence="1">
    <location>
        <begin position="250"/>
        <end position="308"/>
    </location>
</feature>
<dbReference type="OrthoDB" id="10547750at2759"/>
<evidence type="ECO:0000256" key="1">
    <source>
        <dbReference type="SAM" id="MobiDB-lite"/>
    </source>
</evidence>
<feature type="region of interest" description="Disordered" evidence="1">
    <location>
        <begin position="131"/>
        <end position="165"/>
    </location>
</feature>
<accession>A0A6A5SDQ6</accession>
<reference evidence="2" key="1">
    <citation type="journal article" date="2020" name="Stud. Mycol.">
        <title>101 Dothideomycetes genomes: a test case for predicting lifestyles and emergence of pathogens.</title>
        <authorList>
            <person name="Haridas S."/>
            <person name="Albert R."/>
            <person name="Binder M."/>
            <person name="Bloem J."/>
            <person name="Labutti K."/>
            <person name="Salamov A."/>
            <person name="Andreopoulos B."/>
            <person name="Baker S."/>
            <person name="Barry K."/>
            <person name="Bills G."/>
            <person name="Bluhm B."/>
            <person name="Cannon C."/>
            <person name="Castanera R."/>
            <person name="Culley D."/>
            <person name="Daum C."/>
            <person name="Ezra D."/>
            <person name="Gonzalez J."/>
            <person name="Henrissat B."/>
            <person name="Kuo A."/>
            <person name="Liang C."/>
            <person name="Lipzen A."/>
            <person name="Lutzoni F."/>
            <person name="Magnuson J."/>
            <person name="Mondo S."/>
            <person name="Nolan M."/>
            <person name="Ohm R."/>
            <person name="Pangilinan J."/>
            <person name="Park H.-J."/>
            <person name="Ramirez L."/>
            <person name="Alfaro M."/>
            <person name="Sun H."/>
            <person name="Tritt A."/>
            <person name="Yoshinaga Y."/>
            <person name="Zwiers L.-H."/>
            <person name="Turgeon B."/>
            <person name="Goodwin S."/>
            <person name="Spatafora J."/>
            <person name="Crous P."/>
            <person name="Grigoriev I."/>
        </authorList>
    </citation>
    <scope>NUCLEOTIDE SEQUENCE</scope>
    <source>
        <strain evidence="2">CBS 161.51</strain>
    </source>
</reference>
<name>A0A6A5SDQ6_9PLEO</name>
<dbReference type="Proteomes" id="UP000800038">
    <property type="component" value="Unassembled WGS sequence"/>
</dbReference>
<proteinExistence type="predicted"/>
<dbReference type="AlphaFoldDB" id="A0A6A5SDQ6"/>
<evidence type="ECO:0000313" key="3">
    <source>
        <dbReference type="Proteomes" id="UP000800038"/>
    </source>
</evidence>
<keyword evidence="3" id="KW-1185">Reference proteome</keyword>
<organism evidence="2 3">
    <name type="scientific">Clathrospora elynae</name>
    <dbReference type="NCBI Taxonomy" id="706981"/>
    <lineage>
        <taxon>Eukaryota</taxon>
        <taxon>Fungi</taxon>
        <taxon>Dikarya</taxon>
        <taxon>Ascomycota</taxon>
        <taxon>Pezizomycotina</taxon>
        <taxon>Dothideomycetes</taxon>
        <taxon>Pleosporomycetidae</taxon>
        <taxon>Pleosporales</taxon>
        <taxon>Diademaceae</taxon>
        <taxon>Clathrospora</taxon>
    </lineage>
</organism>
<gene>
    <name evidence="2" type="ORF">EJ02DRAFT_426279</name>
</gene>
<sequence length="308" mass="34706">MRRWPKIGWLGGGWELYSKVPIDASDEAFALLFRKISHQALRMMKNQLNLAFANNYNNTSACSGAFTAKYGLPCKHFIHDKTLELCKFKKNDKLVFYIKLIHVDQHWWLEPPRAKGEVFEGDDTLFRPLDPLKVKNKGRPKGATTKKLPRLRNGNHLPHEPRSPSGFEHALVTQVTTSALSLAPPAKRKRSYKKKVMTITEVEEVESSQPASELATVAHLRELQDQMTGFQEEIKHLRASMQGNEAIVISSDEDSSSNKAEDEHRSSDVDFNTPGPPTKHVQPLELPPRAPSTCHGRGTHSGWTTRGI</sequence>
<feature type="compositionally biased region" description="Basic and acidic residues" evidence="1">
    <location>
        <begin position="259"/>
        <end position="268"/>
    </location>
</feature>